<dbReference type="Proteomes" id="UP000009881">
    <property type="component" value="Unassembled WGS sequence"/>
</dbReference>
<dbReference type="SUPFAM" id="SSF51730">
    <property type="entry name" value="FAD-linked oxidoreductase"/>
    <property type="match status" value="1"/>
</dbReference>
<evidence type="ECO:0000313" key="12">
    <source>
        <dbReference type="Proteomes" id="UP000009881"/>
    </source>
</evidence>
<proteinExistence type="predicted"/>
<dbReference type="PANTHER" id="PTHR42862">
    <property type="entry name" value="DELTA-1-PYRROLINE-5-CARBOXYLATE DEHYDROGENASE 1, ISOFORM A-RELATED"/>
    <property type="match status" value="1"/>
</dbReference>
<evidence type="ECO:0000259" key="10">
    <source>
        <dbReference type="Pfam" id="PF18327"/>
    </source>
</evidence>
<dbReference type="GO" id="GO:0003700">
    <property type="term" value="F:DNA-binding transcription factor activity"/>
    <property type="evidence" value="ECO:0007669"/>
    <property type="project" value="InterPro"/>
</dbReference>
<dbReference type="InterPro" id="IPR050485">
    <property type="entry name" value="Proline_metab_enzyme"/>
</dbReference>
<dbReference type="InterPro" id="IPR015590">
    <property type="entry name" value="Aldehyde_DH_dom"/>
</dbReference>
<comment type="caution">
    <text evidence="11">The sequence shown here is derived from an EMBL/GenBank/DDBJ whole genome shotgun (WGS) entry which is preliminary data.</text>
</comment>
<dbReference type="Gene3D" id="3.40.309.10">
    <property type="entry name" value="Aldehyde Dehydrogenase, Chain A, domain 2"/>
    <property type="match status" value="1"/>
</dbReference>
<dbReference type="NCBIfam" id="NF008869">
    <property type="entry name" value="PRK11904.1"/>
    <property type="match status" value="1"/>
</dbReference>
<evidence type="ECO:0000256" key="3">
    <source>
        <dbReference type="ARBA" id="ARBA00023002"/>
    </source>
</evidence>
<dbReference type="OrthoDB" id="9812625at2"/>
<dbReference type="PROSITE" id="PS00070">
    <property type="entry name" value="ALDEHYDE_DEHYDR_CYS"/>
    <property type="match status" value="1"/>
</dbReference>
<dbReference type="Pfam" id="PF01619">
    <property type="entry name" value="Pro_dh"/>
    <property type="match status" value="1"/>
</dbReference>
<feature type="domain" description="Aldehyde dehydrogenase" evidence="7">
    <location>
        <begin position="570"/>
        <end position="1025"/>
    </location>
</feature>
<dbReference type="Gene3D" id="1.20.5.550">
    <property type="entry name" value="Single Helix bin"/>
    <property type="match status" value="1"/>
</dbReference>
<dbReference type="Gene3D" id="3.20.20.220">
    <property type="match status" value="1"/>
</dbReference>
<accession>K9HN52</accession>
<dbReference type="Gene3D" id="3.40.605.10">
    <property type="entry name" value="Aldehyde Dehydrogenase, Chain A, domain 1"/>
    <property type="match status" value="2"/>
</dbReference>
<feature type="domain" description="Aldehyde dehydrogenase" evidence="7">
    <location>
        <begin position="1064"/>
        <end position="1257"/>
    </location>
</feature>
<name>K9HN52_9PROT</name>
<dbReference type="Pfam" id="PF00171">
    <property type="entry name" value="Aldedh"/>
    <property type="match status" value="2"/>
</dbReference>
<sequence>MIFRDDAPPAPAWREHLQANYRADEDALVAELLGKARLPEDARERIGATARSLVEAVRANRSLRSGIDAFMNTYDLSTEEGLVLMCLAEALLRVPDPDTADKLIHDKLGGTDWEKYLGSSKSIFVNASTMGLMMTGRVLGPADLPDDAPRGTLQRMVSRLGEPVIRQALRQAMRVMGRQFVLGRTIDEAQERGQEQEKKGYRYSFDMLGEAARTEADAAKYFDSYTRAIDSIGKAAKGKGPIQGNGISVKLSALHPRYEPGHRTAMLDILSERLLKLARQAKSYDIGFCVDAEESERLELSLELIEKVYSDPSLDGWEGFGLAVQAYQKRGLATLEVLAQMIGRVGRKMNVRLVKGAYWDTEIKRSQELGLEDYPVWTRKVTSDVSYIVCSRFLLDNTDKFFPQFATHNAHTVATILEIGGDKPYEFQRLHGMGEELYDEIVGHNKRDKPCRIYAPVGGHAELLSYLVRRLLENGANSSFVNRLVDDQTPIDAIIADPVERLAAIRDGKRHPHIPMPRDLYPEGRKNSAGLDLSDVTKLLPVAARMAKAGCGSWEGGPIIGGEMRTGNGQPVTDPSDRKRVVGHVTEATSDDVQDALSKAREAQPRWDKTPTADRAAIFEKVADLMEERMPDLMAVCSREAGKTLTDGVAEVREAVDFLRYYARRCQEHINVPVDMPSADGKAARVEMRGRGTFVCISPWNFPLAIFTGQVTAALAAGNAVLAKPAEQTSLIATACVKLFHEAGVPGDVLALLPGRGETVGATLIADPRVDGVAFTGSVEVAHIISKALAERAGGAAPLIAETGGQNAMFVDSSALPEQVIRDAVISAFGSAGQRCSALRVMYVQEDVADTVIDMLKGAMDELSVGDPAYLDTDVGPVIDEEARSGLQAHADRMASKAKLIHQVPVPETCNDGTFFAPRAYEIDSIDVLEREVFGPVMHVIRYKAKDLDKIIAGVRATRYGLTMGIHTRIDRKARAIQAASKIGNTYVNRNMVGAVVGVQPFGGEGLSGTGPKAGGPHYVARFAKPVVVGESDPRADARREVEREAAKLRPGDLPVASGAPGVDLGKALDAAHAAVPKWDRAGGAGRAASLETAAAALQREAPVLAGLLARDTGRPLAETAGEVVAAADILKALATQARKEFVKAHKLPGPTGEHNELQLHGRGVLGCASGAGASFADVAAQLGACVASGCAAVVLPDTGLATASARLVQTLRTAGVLEAVLALVDAARLEDAARDERLEGLAWAGPEDTQRSLAVTLAGRKGPIVPLIAEPFGPHYLDRFTAERTLTIDMTAAGGNASLLTLNEDEPRAA</sequence>
<dbReference type="RefSeq" id="WP_009539612.1">
    <property type="nucleotide sequence ID" value="NZ_ANHY01000005.1"/>
</dbReference>
<dbReference type="InterPro" id="IPR002872">
    <property type="entry name" value="Proline_DH_dom"/>
</dbReference>
<evidence type="ECO:0000256" key="1">
    <source>
        <dbReference type="ARBA" id="ARBA00004786"/>
    </source>
</evidence>
<dbReference type="eggNOG" id="COG0506">
    <property type="taxonomic scope" value="Bacteria"/>
</dbReference>
<evidence type="ECO:0000256" key="5">
    <source>
        <dbReference type="ARBA" id="ARBA00048142"/>
    </source>
</evidence>
<dbReference type="InterPro" id="IPR024082">
    <property type="entry name" value="PRODH_PutA_dom_II"/>
</dbReference>
<gene>
    <name evidence="11" type="ORF">C882_3494</name>
</gene>
<evidence type="ECO:0000259" key="7">
    <source>
        <dbReference type="Pfam" id="PF00171"/>
    </source>
</evidence>
<keyword evidence="3" id="KW-0560">Oxidoreductase</keyword>
<organism evidence="11 12">
    <name type="scientific">Caenispirillum salinarum AK4</name>
    <dbReference type="NCBI Taxonomy" id="1238182"/>
    <lineage>
        <taxon>Bacteria</taxon>
        <taxon>Pseudomonadati</taxon>
        <taxon>Pseudomonadota</taxon>
        <taxon>Alphaproteobacteria</taxon>
        <taxon>Rhodospirillales</taxon>
        <taxon>Novispirillaceae</taxon>
        <taxon>Caenispirillum</taxon>
    </lineage>
</organism>
<dbReference type="InterPro" id="IPR005933">
    <property type="entry name" value="PutA_C"/>
</dbReference>
<dbReference type="PANTHER" id="PTHR42862:SF1">
    <property type="entry name" value="DELTA-1-PYRROLINE-5-CARBOXYLATE DEHYDROGENASE 2, ISOFORM A-RELATED"/>
    <property type="match status" value="1"/>
</dbReference>
<dbReference type="InterPro" id="IPR016160">
    <property type="entry name" value="Ald_DH_CS_CYS"/>
</dbReference>
<dbReference type="SUPFAM" id="SSF81935">
    <property type="entry name" value="N-terminal domain of bifunctional PutA protein"/>
    <property type="match status" value="1"/>
</dbReference>
<dbReference type="PATRIC" id="fig|1238182.3.peg.1165"/>
<evidence type="ECO:0000256" key="4">
    <source>
        <dbReference type="ARBA" id="ARBA00023027"/>
    </source>
</evidence>
<comment type="catalytic activity">
    <reaction evidence="5">
        <text>L-glutamate 5-semialdehyde + NAD(+) + H2O = L-glutamate + NADH + 2 H(+)</text>
        <dbReference type="Rhea" id="RHEA:30235"/>
        <dbReference type="ChEBI" id="CHEBI:15377"/>
        <dbReference type="ChEBI" id="CHEBI:15378"/>
        <dbReference type="ChEBI" id="CHEBI:29985"/>
        <dbReference type="ChEBI" id="CHEBI:57540"/>
        <dbReference type="ChEBI" id="CHEBI:57945"/>
        <dbReference type="ChEBI" id="CHEBI:58066"/>
        <dbReference type="EC" id="1.2.1.88"/>
    </reaction>
</comment>
<feature type="domain" description="Proline dehydrogenase PutA" evidence="9">
    <location>
        <begin position="67"/>
        <end position="180"/>
    </location>
</feature>
<feature type="domain" description="Proline utilization A proline dehydrogenase N-terminal" evidence="10">
    <location>
        <begin position="14"/>
        <end position="58"/>
    </location>
</feature>
<reference evidence="11 12" key="1">
    <citation type="journal article" date="2013" name="Genome Announc.">
        <title>Draft Genome Sequence of an Alphaproteobacterium, Caenispirillum salinarum AK4(T), Isolated from a Solar Saltern.</title>
        <authorList>
            <person name="Khatri I."/>
            <person name="Singh A."/>
            <person name="Korpole S."/>
            <person name="Pinnaka A.K."/>
            <person name="Subramanian S."/>
        </authorList>
    </citation>
    <scope>NUCLEOTIDE SEQUENCE [LARGE SCALE GENOMIC DNA]</scope>
    <source>
        <strain evidence="11 12">AK4</strain>
    </source>
</reference>
<dbReference type="STRING" id="1238182.C882_3494"/>
<dbReference type="NCBIfam" id="TIGR01238">
    <property type="entry name" value="D1pyr5carbox3"/>
    <property type="match status" value="1"/>
</dbReference>
<dbReference type="Gene3D" id="1.20.5.460">
    <property type="entry name" value="Single helix bin"/>
    <property type="match status" value="1"/>
</dbReference>
<dbReference type="GO" id="GO:0003677">
    <property type="term" value="F:DNA binding"/>
    <property type="evidence" value="ECO:0007669"/>
    <property type="project" value="UniProtKB-KW"/>
</dbReference>
<dbReference type="InterPro" id="IPR029041">
    <property type="entry name" value="FAD-linked_oxidoreductase-like"/>
</dbReference>
<keyword evidence="4" id="KW-0520">NAD</keyword>
<dbReference type="SUPFAM" id="SSF53720">
    <property type="entry name" value="ALDH-like"/>
    <property type="match status" value="2"/>
</dbReference>
<feature type="active site" evidence="6">
    <location>
        <position position="802"/>
    </location>
</feature>
<dbReference type="UniPathway" id="UPA00261">
    <property type="reaction ID" value="UER00373"/>
</dbReference>
<dbReference type="GO" id="GO:0009898">
    <property type="term" value="C:cytoplasmic side of plasma membrane"/>
    <property type="evidence" value="ECO:0007669"/>
    <property type="project" value="TreeGrafter"/>
</dbReference>
<keyword evidence="12" id="KW-1185">Reference proteome</keyword>
<protein>
    <recommendedName>
        <fullName evidence="2">L-glutamate gamma-semialdehyde dehydrogenase</fullName>
        <ecNumber evidence="2">1.2.1.88</ecNumber>
    </recommendedName>
</protein>
<dbReference type="GO" id="GO:0003842">
    <property type="term" value="F:L-glutamate gamma-semialdehyde dehydrogenase activity"/>
    <property type="evidence" value="ECO:0007669"/>
    <property type="project" value="UniProtKB-UniRule"/>
</dbReference>
<comment type="pathway">
    <text evidence="1">Amino-acid degradation; L-proline degradation into L-glutamate; L-glutamate from L-proline: step 2/2.</text>
</comment>
<dbReference type="EMBL" id="ANHY01000005">
    <property type="protein sequence ID" value="EKV31743.1"/>
    <property type="molecule type" value="Genomic_DNA"/>
</dbReference>
<evidence type="ECO:0000313" key="11">
    <source>
        <dbReference type="EMBL" id="EKV31743.1"/>
    </source>
</evidence>
<dbReference type="Pfam" id="PF14850">
    <property type="entry name" value="Pro_dh-DNA_bdg"/>
    <property type="match status" value="1"/>
</dbReference>
<dbReference type="GO" id="GO:0004657">
    <property type="term" value="F:proline dehydrogenase activity"/>
    <property type="evidence" value="ECO:0007669"/>
    <property type="project" value="UniProtKB-UniRule"/>
</dbReference>
<dbReference type="EC" id="1.2.1.88" evidence="2"/>
<dbReference type="InterPro" id="IPR024090">
    <property type="entry name" value="PRODH_PutA_dom_I"/>
</dbReference>
<feature type="active site" evidence="6">
    <location>
        <position position="836"/>
    </location>
</feature>
<dbReference type="FunFam" id="3.40.309.10:FF:000005">
    <property type="entry name" value="1-pyrroline-5-carboxylate dehydrogenase 1"/>
    <property type="match status" value="1"/>
</dbReference>
<dbReference type="eggNOG" id="COG4230">
    <property type="taxonomic scope" value="Bacteria"/>
</dbReference>
<evidence type="ECO:0000259" key="8">
    <source>
        <dbReference type="Pfam" id="PF01619"/>
    </source>
</evidence>
<dbReference type="CDD" id="cd07125">
    <property type="entry name" value="ALDH_PutA-P5CDH"/>
    <property type="match status" value="1"/>
</dbReference>
<evidence type="ECO:0000259" key="9">
    <source>
        <dbReference type="Pfam" id="PF14850"/>
    </source>
</evidence>
<dbReference type="InterPro" id="IPR016163">
    <property type="entry name" value="Ald_DH_C"/>
</dbReference>
<dbReference type="GO" id="GO:0010133">
    <property type="term" value="P:L-proline catabolic process to L-glutamate"/>
    <property type="evidence" value="ECO:0007669"/>
    <property type="project" value="UniProtKB-UniRule"/>
</dbReference>
<dbReference type="InterPro" id="IPR016162">
    <property type="entry name" value="Ald_DH_N"/>
</dbReference>
<dbReference type="InterPro" id="IPR016161">
    <property type="entry name" value="Ald_DH/histidinol_DH"/>
</dbReference>
<evidence type="ECO:0000256" key="6">
    <source>
        <dbReference type="PIRSR" id="PIRSR000197-1"/>
    </source>
</evidence>
<dbReference type="InterPro" id="IPR041349">
    <property type="entry name" value="PRODH"/>
</dbReference>
<evidence type="ECO:0000256" key="2">
    <source>
        <dbReference type="ARBA" id="ARBA00012884"/>
    </source>
</evidence>
<feature type="domain" description="Proline dehydrogenase" evidence="8">
    <location>
        <begin position="190"/>
        <end position="483"/>
    </location>
</feature>
<dbReference type="Pfam" id="PF18327">
    <property type="entry name" value="PRODH"/>
    <property type="match status" value="1"/>
</dbReference>
<dbReference type="InterPro" id="IPR024089">
    <property type="entry name" value="PRODH_PutA_dom_I/II"/>
</dbReference>